<evidence type="ECO:0000313" key="1">
    <source>
        <dbReference type="EMBL" id="CAL6003466.1"/>
    </source>
</evidence>
<keyword evidence="2" id="KW-1185">Reference proteome</keyword>
<protein>
    <submittedName>
        <fullName evidence="1">Hypothetical_protein</fullName>
    </submittedName>
</protein>
<name>A0ABP1HZ46_9EUKA</name>
<organism evidence="1 2">
    <name type="scientific">Hexamita inflata</name>
    <dbReference type="NCBI Taxonomy" id="28002"/>
    <lineage>
        <taxon>Eukaryota</taxon>
        <taxon>Metamonada</taxon>
        <taxon>Diplomonadida</taxon>
        <taxon>Hexamitidae</taxon>
        <taxon>Hexamitinae</taxon>
        <taxon>Hexamita</taxon>
    </lineage>
</organism>
<comment type="caution">
    <text evidence="1">The sequence shown here is derived from an EMBL/GenBank/DDBJ whole genome shotgun (WGS) entry which is preliminary data.</text>
</comment>
<gene>
    <name evidence="1" type="ORF">HINF_LOCUS18416</name>
</gene>
<dbReference type="EMBL" id="CAXDID020000047">
    <property type="protein sequence ID" value="CAL6003466.1"/>
    <property type="molecule type" value="Genomic_DNA"/>
</dbReference>
<evidence type="ECO:0000313" key="2">
    <source>
        <dbReference type="Proteomes" id="UP001642409"/>
    </source>
</evidence>
<accession>A0ABP1HZ46</accession>
<dbReference type="Proteomes" id="UP001642409">
    <property type="component" value="Unassembled WGS sequence"/>
</dbReference>
<reference evidence="1 2" key="1">
    <citation type="submission" date="2024-07" db="EMBL/GenBank/DDBJ databases">
        <authorList>
            <person name="Akdeniz Z."/>
        </authorList>
    </citation>
    <scope>NUCLEOTIDE SEQUENCE [LARGE SCALE GENOMIC DNA]</scope>
</reference>
<proteinExistence type="predicted"/>
<sequence length="342" mass="39574">MRHIQNQLRTFQNRHISSSVKVEEQVQFDYSKELDMEYICVYFKQNVGNMKLSQTLAIILQKQCLQNYTDILIFDKSLRALILLKPYLTETSLLSEFVTLALANTSVFIDTVDADKLTRVLNFFIVFQDYITPIQSDAIRIHIITILKKIQEQSPLSNYVGMSRTLLQLIQVTLQQHQLEFLSKSQAEELARHVANNSSYLINSYEIAQVLWKINARYDIMNIVNDSLTNSNAIMIMIQTLLEISKILTQHAYEFKFSQKLTNFVLDIIANDQEFYKSKLLEPFNFAPLSVSLSIYITSQVIAGAPIKMETRKLAFSHLSRRVCRSQNEQDLLSFCMEVLAQ</sequence>